<evidence type="ECO:0000313" key="2">
    <source>
        <dbReference type="EMBL" id="KDO17983.1"/>
    </source>
</evidence>
<proteinExistence type="predicted"/>
<reference evidence="2 3" key="1">
    <citation type="journal article" date="2013" name="PLoS Genet.">
        <title>Distinctive expansion of potential virulence genes in the genome of the oomycete fish pathogen Saprolegnia parasitica.</title>
        <authorList>
            <person name="Jiang R.H."/>
            <person name="de Bruijn I."/>
            <person name="Haas B.J."/>
            <person name="Belmonte R."/>
            <person name="Lobach L."/>
            <person name="Christie J."/>
            <person name="van den Ackerveken G."/>
            <person name="Bottin A."/>
            <person name="Bulone V."/>
            <person name="Diaz-Moreno S.M."/>
            <person name="Dumas B."/>
            <person name="Fan L."/>
            <person name="Gaulin E."/>
            <person name="Govers F."/>
            <person name="Grenville-Briggs L.J."/>
            <person name="Horner N.R."/>
            <person name="Levin J.Z."/>
            <person name="Mammella M."/>
            <person name="Meijer H.J."/>
            <person name="Morris P."/>
            <person name="Nusbaum C."/>
            <person name="Oome S."/>
            <person name="Phillips A.J."/>
            <person name="van Rooyen D."/>
            <person name="Rzeszutek E."/>
            <person name="Saraiva M."/>
            <person name="Secombes C.J."/>
            <person name="Seidl M.F."/>
            <person name="Snel B."/>
            <person name="Stassen J.H."/>
            <person name="Sykes S."/>
            <person name="Tripathy S."/>
            <person name="van den Berg H."/>
            <person name="Vega-Arreguin J.C."/>
            <person name="Wawra S."/>
            <person name="Young S.K."/>
            <person name="Zeng Q."/>
            <person name="Dieguez-Uribeondo J."/>
            <person name="Russ C."/>
            <person name="Tyler B.M."/>
            <person name="van West P."/>
        </authorList>
    </citation>
    <scope>NUCLEOTIDE SEQUENCE [LARGE SCALE GENOMIC DNA]</scope>
    <source>
        <strain evidence="2 3">CBS 223.65</strain>
    </source>
</reference>
<evidence type="ECO:0000313" key="3">
    <source>
        <dbReference type="Proteomes" id="UP000030745"/>
    </source>
</evidence>
<dbReference type="KEGG" id="spar:SPRG_16616"/>
<sequence>MRRSSLSRCSLDTLDLRATKVVEHPARRSPGRCAEGKACRRVFLATTRRQEPAAVMRDAKPVFGHHRLPRMPPAPKLSSHVSN</sequence>
<keyword evidence="3" id="KW-1185">Reference proteome</keyword>
<dbReference type="RefSeq" id="XP_012211312.1">
    <property type="nucleotide sequence ID" value="XM_012355922.1"/>
</dbReference>
<accession>A0A067BIH4</accession>
<dbReference type="AlphaFoldDB" id="A0A067BIH4"/>
<dbReference type="GeneID" id="24138229"/>
<gene>
    <name evidence="2" type="ORF">SPRG_16616</name>
</gene>
<dbReference type="Proteomes" id="UP000030745">
    <property type="component" value="Unassembled WGS sequence"/>
</dbReference>
<organism evidence="2 3">
    <name type="scientific">Saprolegnia parasitica (strain CBS 223.65)</name>
    <dbReference type="NCBI Taxonomy" id="695850"/>
    <lineage>
        <taxon>Eukaryota</taxon>
        <taxon>Sar</taxon>
        <taxon>Stramenopiles</taxon>
        <taxon>Oomycota</taxon>
        <taxon>Saprolegniomycetes</taxon>
        <taxon>Saprolegniales</taxon>
        <taxon>Saprolegniaceae</taxon>
        <taxon>Saprolegnia</taxon>
    </lineage>
</organism>
<name>A0A067BIH4_SAPPC</name>
<feature type="region of interest" description="Disordered" evidence="1">
    <location>
        <begin position="55"/>
        <end position="83"/>
    </location>
</feature>
<dbReference type="EMBL" id="KK583521">
    <property type="protein sequence ID" value="KDO17983.1"/>
    <property type="molecule type" value="Genomic_DNA"/>
</dbReference>
<evidence type="ECO:0000256" key="1">
    <source>
        <dbReference type="SAM" id="MobiDB-lite"/>
    </source>
</evidence>
<protein>
    <submittedName>
        <fullName evidence="2">Uncharacterized protein</fullName>
    </submittedName>
</protein>
<feature type="non-terminal residue" evidence="2">
    <location>
        <position position="83"/>
    </location>
</feature>
<dbReference type="VEuPathDB" id="FungiDB:SPRG_16616"/>